<comment type="caution">
    <text evidence="2">The sequence shown here is derived from an EMBL/GenBank/DDBJ whole genome shotgun (WGS) entry which is preliminary data.</text>
</comment>
<name>A0A5B7K8G7_PORTR</name>
<organism evidence="2 3">
    <name type="scientific">Portunus trituberculatus</name>
    <name type="common">Swimming crab</name>
    <name type="synonym">Neptunus trituberculatus</name>
    <dbReference type="NCBI Taxonomy" id="210409"/>
    <lineage>
        <taxon>Eukaryota</taxon>
        <taxon>Metazoa</taxon>
        <taxon>Ecdysozoa</taxon>
        <taxon>Arthropoda</taxon>
        <taxon>Crustacea</taxon>
        <taxon>Multicrustacea</taxon>
        <taxon>Malacostraca</taxon>
        <taxon>Eumalacostraca</taxon>
        <taxon>Eucarida</taxon>
        <taxon>Decapoda</taxon>
        <taxon>Pleocyemata</taxon>
        <taxon>Brachyura</taxon>
        <taxon>Eubrachyura</taxon>
        <taxon>Portunoidea</taxon>
        <taxon>Portunidae</taxon>
        <taxon>Portuninae</taxon>
        <taxon>Portunus</taxon>
    </lineage>
</organism>
<dbReference type="EMBL" id="VSRR010135880">
    <property type="protein sequence ID" value="MPD03380.1"/>
    <property type="molecule type" value="Genomic_DNA"/>
</dbReference>
<evidence type="ECO:0000256" key="1">
    <source>
        <dbReference type="SAM" id="MobiDB-lite"/>
    </source>
</evidence>
<protein>
    <submittedName>
        <fullName evidence="2">Uncharacterized protein</fullName>
    </submittedName>
</protein>
<accession>A0A5B7K8G7</accession>
<dbReference type="AlphaFoldDB" id="A0A5B7K8G7"/>
<dbReference type="Proteomes" id="UP000324222">
    <property type="component" value="Unassembled WGS sequence"/>
</dbReference>
<reference evidence="2 3" key="1">
    <citation type="submission" date="2019-05" db="EMBL/GenBank/DDBJ databases">
        <title>Another draft genome of Portunus trituberculatus and its Hox gene families provides insights of decapod evolution.</title>
        <authorList>
            <person name="Jeong J.-H."/>
            <person name="Song I."/>
            <person name="Kim S."/>
            <person name="Choi T."/>
            <person name="Kim D."/>
            <person name="Ryu S."/>
            <person name="Kim W."/>
        </authorList>
    </citation>
    <scope>NUCLEOTIDE SEQUENCE [LARGE SCALE GENOMIC DNA]</scope>
    <source>
        <tissue evidence="2">Muscle</tissue>
    </source>
</reference>
<evidence type="ECO:0000313" key="2">
    <source>
        <dbReference type="EMBL" id="MPD03380.1"/>
    </source>
</evidence>
<feature type="region of interest" description="Disordered" evidence="1">
    <location>
        <begin position="23"/>
        <end position="49"/>
    </location>
</feature>
<proteinExistence type="predicted"/>
<gene>
    <name evidence="2" type="ORF">E2C01_099018</name>
</gene>
<keyword evidence="3" id="KW-1185">Reference proteome</keyword>
<evidence type="ECO:0000313" key="3">
    <source>
        <dbReference type="Proteomes" id="UP000324222"/>
    </source>
</evidence>
<sequence>MHSSHSFPPLTAKECEHEGVVIPAVGGPLGSANRQTHQAGHHHQQQDHLQKEVELDVVVVVVVVVVTEV</sequence>